<evidence type="ECO:0000313" key="2">
    <source>
        <dbReference type="Proteomes" id="UP000192610"/>
    </source>
</evidence>
<organism evidence="1 2">
    <name type="scientific">Niastella yeongjuensis</name>
    <dbReference type="NCBI Taxonomy" id="354355"/>
    <lineage>
        <taxon>Bacteria</taxon>
        <taxon>Pseudomonadati</taxon>
        <taxon>Bacteroidota</taxon>
        <taxon>Chitinophagia</taxon>
        <taxon>Chitinophagales</taxon>
        <taxon>Chitinophagaceae</taxon>
        <taxon>Niastella</taxon>
    </lineage>
</organism>
<dbReference type="EMBL" id="LVXG01000021">
    <property type="protein sequence ID" value="OQP47850.1"/>
    <property type="molecule type" value="Genomic_DNA"/>
</dbReference>
<proteinExistence type="predicted"/>
<dbReference type="AlphaFoldDB" id="A0A1V9ENZ3"/>
<gene>
    <name evidence="1" type="ORF">A4H97_30535</name>
</gene>
<name>A0A1V9ENZ3_9BACT</name>
<accession>A0A1V9ENZ3</accession>
<protein>
    <submittedName>
        <fullName evidence="1">Uncharacterized protein</fullName>
    </submittedName>
</protein>
<reference evidence="2" key="1">
    <citation type="submission" date="2016-04" db="EMBL/GenBank/DDBJ databases">
        <authorList>
            <person name="Chen L."/>
            <person name="Zhuang W."/>
            <person name="Wang G."/>
        </authorList>
    </citation>
    <scope>NUCLEOTIDE SEQUENCE [LARGE SCALE GENOMIC DNA]</scope>
    <source>
        <strain evidence="2">17621</strain>
    </source>
</reference>
<comment type="caution">
    <text evidence="1">The sequence shown here is derived from an EMBL/GenBank/DDBJ whole genome shotgun (WGS) entry which is preliminary data.</text>
</comment>
<dbReference type="Proteomes" id="UP000192610">
    <property type="component" value="Unassembled WGS sequence"/>
</dbReference>
<sequence length="246" mass="27624">MPKFDAGFVFDPSNPIKRYPLIKNGENIASVRFPNTYYYYSDIDTSDAGGYFDLTKFDTVKKTISGYLEFTGYQLTSGIPGSFTTVKIDNLPLIKDTLKYNGNTASFNFQDKTMAYVNTNNVTTGMATCGSNRIQTVLIYIRSIMFDKPVKISIPLSIGKGTYPVYPDIYQYIVPCEQAKITSGYSGRRIDQFGVVESGTVNILNIDTALRKNATFNIRYRDTTSGQIYSITNGKVDLITWNAWEN</sequence>
<evidence type="ECO:0000313" key="1">
    <source>
        <dbReference type="EMBL" id="OQP47850.1"/>
    </source>
</evidence>
<dbReference type="STRING" id="354355.SAMN05660816_06738"/>
<dbReference type="RefSeq" id="WP_081200713.1">
    <property type="nucleotide sequence ID" value="NZ_FOCZ01000024.1"/>
</dbReference>
<keyword evidence="2" id="KW-1185">Reference proteome</keyword>